<dbReference type="AlphaFoldDB" id="A0A5A7PH21"/>
<organism evidence="1 2">
    <name type="scientific">Striga asiatica</name>
    <name type="common">Asiatic witchweed</name>
    <name type="synonym">Buchnera asiatica</name>
    <dbReference type="NCBI Taxonomy" id="4170"/>
    <lineage>
        <taxon>Eukaryota</taxon>
        <taxon>Viridiplantae</taxon>
        <taxon>Streptophyta</taxon>
        <taxon>Embryophyta</taxon>
        <taxon>Tracheophyta</taxon>
        <taxon>Spermatophyta</taxon>
        <taxon>Magnoliopsida</taxon>
        <taxon>eudicotyledons</taxon>
        <taxon>Gunneridae</taxon>
        <taxon>Pentapetalae</taxon>
        <taxon>asterids</taxon>
        <taxon>lamiids</taxon>
        <taxon>Lamiales</taxon>
        <taxon>Orobanchaceae</taxon>
        <taxon>Buchnereae</taxon>
        <taxon>Striga</taxon>
    </lineage>
</organism>
<proteinExistence type="predicted"/>
<sequence length="138" mass="15390">MDSKGYDVSISDPEIHFGTSIQFHKLLVDEVLQLLEKTKASLDIAHSIALQISDSTKSSKVYVSDSNIEDDVHQCSRLNRLTTRTSFSKGKSATLVEEKLVVGQAILYPNDEVVNKMLKVFVPNLFTEKLSTNVAYLL</sequence>
<dbReference type="EMBL" id="BKCP01004516">
    <property type="protein sequence ID" value="GER31848.1"/>
    <property type="molecule type" value="Genomic_DNA"/>
</dbReference>
<comment type="caution">
    <text evidence="1">The sequence shown here is derived from an EMBL/GenBank/DDBJ whole genome shotgun (WGS) entry which is preliminary data.</text>
</comment>
<keyword evidence="2" id="KW-1185">Reference proteome</keyword>
<evidence type="ECO:0000313" key="2">
    <source>
        <dbReference type="Proteomes" id="UP000325081"/>
    </source>
</evidence>
<evidence type="ECO:0000313" key="1">
    <source>
        <dbReference type="EMBL" id="GER31848.1"/>
    </source>
</evidence>
<gene>
    <name evidence="1" type="ORF">STAS_07870</name>
</gene>
<accession>A0A5A7PH21</accession>
<protein>
    <submittedName>
        <fullName evidence="1">Evolutionarily conserved C-terminal region 1</fullName>
    </submittedName>
</protein>
<reference evidence="2" key="1">
    <citation type="journal article" date="2019" name="Curr. Biol.">
        <title>Genome Sequence of Striga asiatica Provides Insight into the Evolution of Plant Parasitism.</title>
        <authorList>
            <person name="Yoshida S."/>
            <person name="Kim S."/>
            <person name="Wafula E.K."/>
            <person name="Tanskanen J."/>
            <person name="Kim Y.M."/>
            <person name="Honaas L."/>
            <person name="Yang Z."/>
            <person name="Spallek T."/>
            <person name="Conn C.E."/>
            <person name="Ichihashi Y."/>
            <person name="Cheong K."/>
            <person name="Cui S."/>
            <person name="Der J.P."/>
            <person name="Gundlach H."/>
            <person name="Jiao Y."/>
            <person name="Hori C."/>
            <person name="Ishida J.K."/>
            <person name="Kasahara H."/>
            <person name="Kiba T."/>
            <person name="Kim M.S."/>
            <person name="Koo N."/>
            <person name="Laohavisit A."/>
            <person name="Lee Y.H."/>
            <person name="Lumba S."/>
            <person name="McCourt P."/>
            <person name="Mortimer J.C."/>
            <person name="Mutuku J.M."/>
            <person name="Nomura T."/>
            <person name="Sasaki-Sekimoto Y."/>
            <person name="Seto Y."/>
            <person name="Wang Y."/>
            <person name="Wakatake T."/>
            <person name="Sakakibara H."/>
            <person name="Demura T."/>
            <person name="Yamaguchi S."/>
            <person name="Yoneyama K."/>
            <person name="Manabe R.I."/>
            <person name="Nelson D.C."/>
            <person name="Schulman A.H."/>
            <person name="Timko M.P."/>
            <person name="dePamphilis C.W."/>
            <person name="Choi D."/>
            <person name="Shirasu K."/>
        </authorList>
    </citation>
    <scope>NUCLEOTIDE SEQUENCE [LARGE SCALE GENOMIC DNA]</scope>
    <source>
        <strain evidence="2">cv. UVA1</strain>
    </source>
</reference>
<dbReference type="Proteomes" id="UP000325081">
    <property type="component" value="Unassembled WGS sequence"/>
</dbReference>
<name>A0A5A7PH21_STRAF</name>